<evidence type="ECO:0000256" key="2">
    <source>
        <dbReference type="ARBA" id="ARBA00023125"/>
    </source>
</evidence>
<dbReference type="AlphaFoldDB" id="A0A1M6LWM3"/>
<reference evidence="7" key="1">
    <citation type="submission" date="2016-11" db="EMBL/GenBank/DDBJ databases">
        <authorList>
            <person name="Varghese N."/>
            <person name="Submissions S."/>
        </authorList>
    </citation>
    <scope>NUCLEOTIDE SEQUENCE [LARGE SCALE GENOMIC DNA]</scope>
    <source>
        <strain evidence="7">DSM 15212 / CIP 107654 / DViRD3</strain>
    </source>
</reference>
<dbReference type="Proteomes" id="UP000184465">
    <property type="component" value="Unassembled WGS sequence"/>
</dbReference>
<sequence length="185" mass="21851">MNKKEMVILKAADMIHQYGYNNVGIKQILDETEIPKGSFYYYFKSKEDLGINVVDFYIKETKKLFSMFDKNIDGLRDFFNCYFKKFKEFGCKRGCPIGNLALELADKNENFRLKLLEWNTFLEEEIYNILKNSNLKKEFDAKSLSSFIISNFEGALLKAKLEKSLKPIDEFNYFIFEVLLKQQEV</sequence>
<evidence type="ECO:0000313" key="6">
    <source>
        <dbReference type="EMBL" id="SHJ75550.1"/>
    </source>
</evidence>
<dbReference type="PANTHER" id="PTHR47506">
    <property type="entry name" value="TRANSCRIPTIONAL REGULATORY PROTEIN"/>
    <property type="match status" value="1"/>
</dbReference>
<protein>
    <submittedName>
        <fullName evidence="6">Transcriptional regulator, TetR family</fullName>
    </submittedName>
</protein>
<dbReference type="InterPro" id="IPR054156">
    <property type="entry name" value="YxaF_TetR_C"/>
</dbReference>
<dbReference type="SUPFAM" id="SSF48498">
    <property type="entry name" value="Tetracyclin repressor-like, C-terminal domain"/>
    <property type="match status" value="1"/>
</dbReference>
<evidence type="ECO:0000256" key="4">
    <source>
        <dbReference type="PROSITE-ProRule" id="PRU00335"/>
    </source>
</evidence>
<dbReference type="SUPFAM" id="SSF46689">
    <property type="entry name" value="Homeodomain-like"/>
    <property type="match status" value="1"/>
</dbReference>
<feature type="domain" description="HTH tetR-type" evidence="5">
    <location>
        <begin position="1"/>
        <end position="61"/>
    </location>
</feature>
<keyword evidence="2 4" id="KW-0238">DNA-binding</keyword>
<name>A0A1M6LWM3_PARC5</name>
<dbReference type="Pfam" id="PF21993">
    <property type="entry name" value="TetR_C_13_2"/>
    <property type="match status" value="1"/>
</dbReference>
<dbReference type="GO" id="GO:0003677">
    <property type="term" value="F:DNA binding"/>
    <property type="evidence" value="ECO:0007669"/>
    <property type="project" value="UniProtKB-UniRule"/>
</dbReference>
<feature type="DNA-binding region" description="H-T-H motif" evidence="4">
    <location>
        <begin position="24"/>
        <end position="43"/>
    </location>
</feature>
<dbReference type="RefSeq" id="WP_073147500.1">
    <property type="nucleotide sequence ID" value="NZ_FRAG01000008.1"/>
</dbReference>
<dbReference type="InterPro" id="IPR009057">
    <property type="entry name" value="Homeodomain-like_sf"/>
</dbReference>
<dbReference type="PANTHER" id="PTHR47506:SF6">
    <property type="entry name" value="HTH-TYPE TRANSCRIPTIONAL REPRESSOR NEMR"/>
    <property type="match status" value="1"/>
</dbReference>
<dbReference type="PROSITE" id="PS50977">
    <property type="entry name" value="HTH_TETR_2"/>
    <property type="match status" value="1"/>
</dbReference>
<dbReference type="EMBL" id="FRAG01000008">
    <property type="protein sequence ID" value="SHJ75550.1"/>
    <property type="molecule type" value="Genomic_DNA"/>
</dbReference>
<evidence type="ECO:0000256" key="3">
    <source>
        <dbReference type="ARBA" id="ARBA00023163"/>
    </source>
</evidence>
<keyword evidence="3" id="KW-0804">Transcription</keyword>
<dbReference type="OrthoDB" id="9812484at2"/>
<keyword evidence="1" id="KW-0805">Transcription regulation</keyword>
<organism evidence="6 7">
    <name type="scientific">Paramaledivibacter caminithermalis (strain DSM 15212 / CIP 107654 / DViRD3)</name>
    <name type="common">Clostridium caminithermale</name>
    <dbReference type="NCBI Taxonomy" id="1121301"/>
    <lineage>
        <taxon>Bacteria</taxon>
        <taxon>Bacillati</taxon>
        <taxon>Bacillota</taxon>
        <taxon>Clostridia</taxon>
        <taxon>Peptostreptococcales</taxon>
        <taxon>Caminicellaceae</taxon>
        <taxon>Paramaledivibacter</taxon>
    </lineage>
</organism>
<dbReference type="InterPro" id="IPR036271">
    <property type="entry name" value="Tet_transcr_reg_TetR-rel_C_sf"/>
</dbReference>
<evidence type="ECO:0000256" key="1">
    <source>
        <dbReference type="ARBA" id="ARBA00023015"/>
    </source>
</evidence>
<dbReference type="STRING" id="1121301.SAMN02745912_00947"/>
<keyword evidence="7" id="KW-1185">Reference proteome</keyword>
<evidence type="ECO:0000259" key="5">
    <source>
        <dbReference type="PROSITE" id="PS50977"/>
    </source>
</evidence>
<accession>A0A1M6LWM3</accession>
<proteinExistence type="predicted"/>
<evidence type="ECO:0000313" key="7">
    <source>
        <dbReference type="Proteomes" id="UP000184465"/>
    </source>
</evidence>
<dbReference type="InterPro" id="IPR001647">
    <property type="entry name" value="HTH_TetR"/>
</dbReference>
<gene>
    <name evidence="6" type="ORF">SAMN02745912_00947</name>
</gene>
<dbReference type="Pfam" id="PF00440">
    <property type="entry name" value="TetR_N"/>
    <property type="match status" value="1"/>
</dbReference>
<dbReference type="Gene3D" id="1.10.357.10">
    <property type="entry name" value="Tetracycline Repressor, domain 2"/>
    <property type="match status" value="1"/>
</dbReference>